<feature type="compositionally biased region" description="Low complexity" evidence="5">
    <location>
        <begin position="41"/>
        <end position="57"/>
    </location>
</feature>
<dbReference type="PRINTS" id="PR02047">
    <property type="entry name" value="BREFELDNASP4"/>
</dbReference>
<keyword evidence="2 6" id="KW-0812">Transmembrane</keyword>
<evidence type="ECO:0000256" key="2">
    <source>
        <dbReference type="ARBA" id="ARBA00022692"/>
    </source>
</evidence>
<protein>
    <submittedName>
        <fullName evidence="9">Fusaric acid resistance protein-like-domain-containing protein</fullName>
    </submittedName>
</protein>
<dbReference type="Proteomes" id="UP001201163">
    <property type="component" value="Unassembled WGS sequence"/>
</dbReference>
<evidence type="ECO:0000313" key="9">
    <source>
        <dbReference type="EMBL" id="KAH8993429.1"/>
    </source>
</evidence>
<feature type="domain" description="DUF2421" evidence="7">
    <location>
        <begin position="1008"/>
        <end position="1120"/>
    </location>
</feature>
<feature type="transmembrane region" description="Helical" evidence="6">
    <location>
        <begin position="385"/>
        <end position="408"/>
    </location>
</feature>
<evidence type="ECO:0000256" key="5">
    <source>
        <dbReference type="SAM" id="MobiDB-lite"/>
    </source>
</evidence>
<comment type="caution">
    <text evidence="9">The sequence shown here is derived from an EMBL/GenBank/DDBJ whole genome shotgun (WGS) entry which is preliminary data.</text>
</comment>
<feature type="transmembrane region" description="Helical" evidence="6">
    <location>
        <begin position="823"/>
        <end position="841"/>
    </location>
</feature>
<feature type="compositionally biased region" description="Acidic residues" evidence="5">
    <location>
        <begin position="163"/>
        <end position="172"/>
    </location>
</feature>
<feature type="compositionally biased region" description="Polar residues" evidence="5">
    <location>
        <begin position="17"/>
        <end position="31"/>
    </location>
</feature>
<gene>
    <name evidence="9" type="ORF">EDB92DRAFT_1944565</name>
</gene>
<evidence type="ECO:0000313" key="10">
    <source>
        <dbReference type="Proteomes" id="UP001201163"/>
    </source>
</evidence>
<dbReference type="Pfam" id="PF10334">
    <property type="entry name" value="BRE4"/>
    <property type="match status" value="1"/>
</dbReference>
<evidence type="ECO:0000256" key="4">
    <source>
        <dbReference type="ARBA" id="ARBA00023136"/>
    </source>
</evidence>
<feature type="transmembrane region" description="Helical" evidence="6">
    <location>
        <begin position="847"/>
        <end position="864"/>
    </location>
</feature>
<organism evidence="9 10">
    <name type="scientific">Lactarius akahatsu</name>
    <dbReference type="NCBI Taxonomy" id="416441"/>
    <lineage>
        <taxon>Eukaryota</taxon>
        <taxon>Fungi</taxon>
        <taxon>Dikarya</taxon>
        <taxon>Basidiomycota</taxon>
        <taxon>Agaricomycotina</taxon>
        <taxon>Agaricomycetes</taxon>
        <taxon>Russulales</taxon>
        <taxon>Russulaceae</taxon>
        <taxon>Lactarius</taxon>
    </lineage>
</organism>
<dbReference type="InterPro" id="IPR018820">
    <property type="entry name" value="BRE4-related_DUF2421"/>
</dbReference>
<feature type="transmembrane region" description="Helical" evidence="6">
    <location>
        <begin position="924"/>
        <end position="946"/>
    </location>
</feature>
<evidence type="ECO:0000259" key="8">
    <source>
        <dbReference type="Pfam" id="PF13515"/>
    </source>
</evidence>
<feature type="transmembrane region" description="Helical" evidence="6">
    <location>
        <begin position="337"/>
        <end position="355"/>
    </location>
</feature>
<dbReference type="PANTHER" id="PTHR47804">
    <property type="entry name" value="60S RIBOSOMAL PROTEIN L19"/>
    <property type="match status" value="1"/>
</dbReference>
<feature type="region of interest" description="Disordered" evidence="5">
    <location>
        <begin position="1"/>
        <end position="103"/>
    </location>
</feature>
<feature type="transmembrane region" description="Helical" evidence="6">
    <location>
        <begin position="869"/>
        <end position="888"/>
    </location>
</feature>
<accession>A0AAD4LLG5</accession>
<dbReference type="Pfam" id="PF13515">
    <property type="entry name" value="FUSC_2"/>
    <property type="match status" value="1"/>
</dbReference>
<name>A0AAD4LLG5_9AGAM</name>
<dbReference type="InterPro" id="IPR052430">
    <property type="entry name" value="IVT-Associated"/>
</dbReference>
<dbReference type="InterPro" id="IPR049453">
    <property type="entry name" value="Memb_transporter_dom"/>
</dbReference>
<feature type="transmembrane region" description="Helical" evidence="6">
    <location>
        <begin position="302"/>
        <end position="325"/>
    </location>
</feature>
<evidence type="ECO:0000256" key="3">
    <source>
        <dbReference type="ARBA" id="ARBA00022989"/>
    </source>
</evidence>
<dbReference type="GO" id="GO:0016020">
    <property type="term" value="C:membrane"/>
    <property type="evidence" value="ECO:0007669"/>
    <property type="project" value="UniProtKB-SubCell"/>
</dbReference>
<keyword evidence="4 6" id="KW-0472">Membrane</keyword>
<feature type="domain" description="Integral membrane bound transporter" evidence="8">
    <location>
        <begin position="819"/>
        <end position="940"/>
    </location>
</feature>
<dbReference type="InterPro" id="IPR023244">
    <property type="entry name" value="Brefeldin_A-sensitivity_4"/>
</dbReference>
<feature type="region of interest" description="Disordered" evidence="5">
    <location>
        <begin position="139"/>
        <end position="222"/>
    </location>
</feature>
<keyword evidence="10" id="KW-1185">Reference proteome</keyword>
<evidence type="ECO:0000259" key="7">
    <source>
        <dbReference type="Pfam" id="PF10334"/>
    </source>
</evidence>
<sequence>MATTASGLPRSLHRHTPSYSSTASGSNQSPRGSLFDPTDFSSHSLRLASSHAARSALPNRQPTTAIDMHHSHRRTSRPSTLHRVASSIRRLTSSPSPTDDDWTVFGEAMVHDSAPPLSSSPAHAPLSLSLPIPGGETGYSSRWTHSPVSDLHHDEHFPPPAEVAEEDEEEEWEGRRSDDGGCSSSTGRHAMHTNEDSDTEPPSASLKDTIRDDSKPAGGAGRGLLSRVPALPTLYRNILKCSLAYFLGSLFTYYAPLSRLIVELTQDGPGEKYPSAAGHMVATVAVYYNPAKTIGGMLEADIYCVMGLGFASVISLGSMYTYWALEPHAGWEWLADSLVLIWIFVGMSLVAWFKIWIAKPTFNPAASMTSIILFVVVVKEGGVETLLQVALLVAIGACVSNLVCVTLWPQSAKKNLQANMVKTLDSFSTLLSLLTGTFLLDDEFFQPSQEKISKAVADHQAAFTGLKKNLDEARSERLCGGPTTLLHLNGLRSGTSLQYDLAKAHRDGKLAIRRRPSYGKTFVETKGKAVSDGRDDTEEVMLRAAAAMFGDLVGELESPLQALSSTCTRAIGRLREIFSDQGTSADAESVLDESIDLANVIQRALYEFDSTSNHTLLRLYHRVDVSAADSHASMTSADDNPNPFLSGSDSEHVFLVYFFIFTLQEFSRELISLTVAMSRIYAAEHPSTSSKWYSPVSSALSSRQASAEAERAAQEIMYEMSRVVLTVLTDGRATAGMLTKGRSRIAYSFPKVRPHAPDTVQTPSRVGLSAWRRFQLSLWTFGGRLQDHDVKYAIKTGMATAILAAPAFIDATRPTFMEYRGEWALISFFVVMSPTIGATNFLSVHRVLGTLFGAATAATAYTLFHKTPVVLAVFGFFFSMPCFYYIVAKPQYATTGRFVLLTYNLTCLFSFNSRQMDISVVDIAFHRSTAVTVGVVWAGLVSRFWWPSEARRELSKQLGDFCLNIGWLYTRLVASNSFSPENPMEVADSELDDPNEETALLLPRTLNKSVEEFMAMELHLQIKLIELQDLLKQTQHEPRLKGPFPVKLYRSILASLQTILDRLHSMRCVTTREEWYTSVRRDFILPVNKERREMVGNIILYFSTLASAFRFKAPLPPYLPPAEQARQQLVTAIRNLEVVKNREIKGSRQLLYFAYALTMQGITQELDFLGRTSQDAFGVIGQSTEVFENMFRDDTTSSSLV</sequence>
<proteinExistence type="predicted"/>
<dbReference type="PANTHER" id="PTHR47804:SF1">
    <property type="entry name" value="DUF2421 DOMAIN-CONTAINING PROTEIN"/>
    <property type="match status" value="1"/>
</dbReference>
<evidence type="ECO:0000256" key="1">
    <source>
        <dbReference type="ARBA" id="ARBA00004141"/>
    </source>
</evidence>
<keyword evidence="3 6" id="KW-1133">Transmembrane helix</keyword>
<dbReference type="EMBL" id="JAKELL010000018">
    <property type="protein sequence ID" value="KAH8993429.1"/>
    <property type="molecule type" value="Genomic_DNA"/>
</dbReference>
<comment type="subcellular location">
    <subcellularLocation>
        <location evidence="1">Membrane</location>
        <topology evidence="1">Multi-pass membrane protein</topology>
    </subcellularLocation>
</comment>
<dbReference type="AlphaFoldDB" id="A0AAD4LLG5"/>
<reference evidence="9" key="1">
    <citation type="submission" date="2022-01" db="EMBL/GenBank/DDBJ databases">
        <title>Comparative genomics reveals a dynamic genome evolution in the ectomycorrhizal milk-cap (Lactarius) mushrooms.</title>
        <authorList>
            <consortium name="DOE Joint Genome Institute"/>
            <person name="Lebreton A."/>
            <person name="Tang N."/>
            <person name="Kuo A."/>
            <person name="LaButti K."/>
            <person name="Drula E."/>
            <person name="Barry K."/>
            <person name="Clum A."/>
            <person name="Lipzen A."/>
            <person name="Mousain D."/>
            <person name="Ng V."/>
            <person name="Wang R."/>
            <person name="Wang X."/>
            <person name="Dai Y."/>
            <person name="Henrissat B."/>
            <person name="Grigoriev I.V."/>
            <person name="Guerin-Laguette A."/>
            <person name="Yu F."/>
            <person name="Martin F.M."/>
        </authorList>
    </citation>
    <scope>NUCLEOTIDE SEQUENCE</scope>
    <source>
        <strain evidence="9">QP</strain>
    </source>
</reference>
<evidence type="ECO:0000256" key="6">
    <source>
        <dbReference type="SAM" id="Phobius"/>
    </source>
</evidence>